<gene>
    <name evidence="1" type="ORF">GCM10010170_076580</name>
</gene>
<proteinExistence type="predicted"/>
<evidence type="ECO:0000313" key="2">
    <source>
        <dbReference type="Proteomes" id="UP001501444"/>
    </source>
</evidence>
<dbReference type="EMBL" id="BAAARV010000075">
    <property type="protein sequence ID" value="GAA2373830.1"/>
    <property type="molecule type" value="Genomic_DNA"/>
</dbReference>
<evidence type="ECO:0000313" key="1">
    <source>
        <dbReference type="EMBL" id="GAA2373830.1"/>
    </source>
</evidence>
<protein>
    <submittedName>
        <fullName evidence="1">Uncharacterized protein</fullName>
    </submittedName>
</protein>
<comment type="caution">
    <text evidence="1">The sequence shown here is derived from an EMBL/GenBank/DDBJ whole genome shotgun (WGS) entry which is preliminary data.</text>
</comment>
<organism evidence="1 2">
    <name type="scientific">Dactylosporangium salmoneum</name>
    <dbReference type="NCBI Taxonomy" id="53361"/>
    <lineage>
        <taxon>Bacteria</taxon>
        <taxon>Bacillati</taxon>
        <taxon>Actinomycetota</taxon>
        <taxon>Actinomycetes</taxon>
        <taxon>Micromonosporales</taxon>
        <taxon>Micromonosporaceae</taxon>
        <taxon>Dactylosporangium</taxon>
    </lineage>
</organism>
<dbReference type="Proteomes" id="UP001501444">
    <property type="component" value="Unassembled WGS sequence"/>
</dbReference>
<sequence length="131" mass="14130">MSAAAGRPGSSGRKLITRVELPPGPAAAFRDVDEPYLRSGPLNLDEIVRRIDTADAEDSDVLGVPRRDVPQAHDMRLAAAVAAGKSRLVVQVGGSSTGKTRACWEAVQALPERWRCGTRSPRPGPRPLRRR</sequence>
<name>A0ABN3HBB7_9ACTN</name>
<keyword evidence="2" id="KW-1185">Reference proteome</keyword>
<accession>A0ABN3HBB7</accession>
<reference evidence="1 2" key="1">
    <citation type="journal article" date="2019" name="Int. J. Syst. Evol. Microbiol.">
        <title>The Global Catalogue of Microorganisms (GCM) 10K type strain sequencing project: providing services to taxonomists for standard genome sequencing and annotation.</title>
        <authorList>
            <consortium name="The Broad Institute Genomics Platform"/>
            <consortium name="The Broad Institute Genome Sequencing Center for Infectious Disease"/>
            <person name="Wu L."/>
            <person name="Ma J."/>
        </authorList>
    </citation>
    <scope>NUCLEOTIDE SEQUENCE [LARGE SCALE GENOMIC DNA]</scope>
    <source>
        <strain evidence="1 2">JCM 3272</strain>
    </source>
</reference>